<evidence type="ECO:0000313" key="2">
    <source>
        <dbReference type="Proteomes" id="UP000265520"/>
    </source>
</evidence>
<evidence type="ECO:0000313" key="1">
    <source>
        <dbReference type="EMBL" id="MCI00544.1"/>
    </source>
</evidence>
<reference evidence="1 2" key="1">
    <citation type="journal article" date="2018" name="Front. Plant Sci.">
        <title>Red Clover (Trifolium pratense) and Zigzag Clover (T. medium) - A Picture of Genomic Similarities and Differences.</title>
        <authorList>
            <person name="Dluhosova J."/>
            <person name="Istvanek J."/>
            <person name="Nedelnik J."/>
            <person name="Repkova J."/>
        </authorList>
    </citation>
    <scope>NUCLEOTIDE SEQUENCE [LARGE SCALE GENOMIC DNA]</scope>
    <source>
        <strain evidence="2">cv. 10/8</strain>
        <tissue evidence="1">Leaf</tissue>
    </source>
</reference>
<protein>
    <submittedName>
        <fullName evidence="1">Uncharacterized protein</fullName>
    </submittedName>
</protein>
<keyword evidence="2" id="KW-1185">Reference proteome</keyword>
<name>A0A392NMD6_9FABA</name>
<comment type="caution">
    <text evidence="1">The sequence shown here is derived from an EMBL/GenBank/DDBJ whole genome shotgun (WGS) entry which is preliminary data.</text>
</comment>
<organism evidence="1 2">
    <name type="scientific">Trifolium medium</name>
    <dbReference type="NCBI Taxonomy" id="97028"/>
    <lineage>
        <taxon>Eukaryota</taxon>
        <taxon>Viridiplantae</taxon>
        <taxon>Streptophyta</taxon>
        <taxon>Embryophyta</taxon>
        <taxon>Tracheophyta</taxon>
        <taxon>Spermatophyta</taxon>
        <taxon>Magnoliopsida</taxon>
        <taxon>eudicotyledons</taxon>
        <taxon>Gunneridae</taxon>
        <taxon>Pentapetalae</taxon>
        <taxon>rosids</taxon>
        <taxon>fabids</taxon>
        <taxon>Fabales</taxon>
        <taxon>Fabaceae</taxon>
        <taxon>Papilionoideae</taxon>
        <taxon>50 kb inversion clade</taxon>
        <taxon>NPAAA clade</taxon>
        <taxon>Hologalegina</taxon>
        <taxon>IRL clade</taxon>
        <taxon>Trifolieae</taxon>
        <taxon>Trifolium</taxon>
    </lineage>
</organism>
<sequence>RKKRRARANKEQERKLEIKRKTSIRACTGATRSAMVLGQFNLLALAQRAAGSAQHATGSAQHAAYPCSSIFFLLLAQRASWFCATRGTLIQG</sequence>
<dbReference type="Proteomes" id="UP000265520">
    <property type="component" value="Unassembled WGS sequence"/>
</dbReference>
<feature type="non-terminal residue" evidence="1">
    <location>
        <position position="1"/>
    </location>
</feature>
<dbReference type="AlphaFoldDB" id="A0A392NMD6"/>
<proteinExistence type="predicted"/>
<accession>A0A392NMD6</accession>
<dbReference type="EMBL" id="LXQA010043525">
    <property type="protein sequence ID" value="MCI00544.1"/>
    <property type="molecule type" value="Genomic_DNA"/>
</dbReference>